<evidence type="ECO:0000313" key="3">
    <source>
        <dbReference type="Proteomes" id="UP001345219"/>
    </source>
</evidence>
<dbReference type="Proteomes" id="UP001345219">
    <property type="component" value="Chromosome 10"/>
</dbReference>
<feature type="region of interest" description="Disordered" evidence="1">
    <location>
        <begin position="18"/>
        <end position="79"/>
    </location>
</feature>
<dbReference type="AlphaFoldDB" id="A0AAN7JJK1"/>
<evidence type="ECO:0000313" key="2">
    <source>
        <dbReference type="EMBL" id="KAK4746302.1"/>
    </source>
</evidence>
<feature type="compositionally biased region" description="Low complexity" evidence="1">
    <location>
        <begin position="35"/>
        <end position="44"/>
    </location>
</feature>
<proteinExistence type="predicted"/>
<sequence>MFKLIASSELLASAPVSLLSSSTGSNGEDSKKESSNASSSSSNSPPYPPTVSSTRIGDEEEDPGSNEEVPEEDVPLESNADFWNRLDNLGDSSPLHEFDLLLDLGGHLDAKLRDQESITKRLQ</sequence>
<evidence type="ECO:0000256" key="1">
    <source>
        <dbReference type="SAM" id="MobiDB-lite"/>
    </source>
</evidence>
<reference evidence="2 3" key="1">
    <citation type="journal article" date="2023" name="Hortic Res">
        <title>Pangenome of water caltrop reveals structural variations and asymmetric subgenome divergence after allopolyploidization.</title>
        <authorList>
            <person name="Zhang X."/>
            <person name="Chen Y."/>
            <person name="Wang L."/>
            <person name="Yuan Y."/>
            <person name="Fang M."/>
            <person name="Shi L."/>
            <person name="Lu R."/>
            <person name="Comes H.P."/>
            <person name="Ma Y."/>
            <person name="Chen Y."/>
            <person name="Huang G."/>
            <person name="Zhou Y."/>
            <person name="Zheng Z."/>
            <person name="Qiu Y."/>
        </authorList>
    </citation>
    <scope>NUCLEOTIDE SEQUENCE [LARGE SCALE GENOMIC DNA]</scope>
    <source>
        <tissue evidence="2">Roots</tissue>
    </source>
</reference>
<name>A0AAN7JJK1_9MYRT</name>
<accession>A0AAN7JJK1</accession>
<protein>
    <submittedName>
        <fullName evidence="2">Uncharacterized protein</fullName>
    </submittedName>
</protein>
<organism evidence="2 3">
    <name type="scientific">Trapa incisa</name>
    <dbReference type="NCBI Taxonomy" id="236973"/>
    <lineage>
        <taxon>Eukaryota</taxon>
        <taxon>Viridiplantae</taxon>
        <taxon>Streptophyta</taxon>
        <taxon>Embryophyta</taxon>
        <taxon>Tracheophyta</taxon>
        <taxon>Spermatophyta</taxon>
        <taxon>Magnoliopsida</taxon>
        <taxon>eudicotyledons</taxon>
        <taxon>Gunneridae</taxon>
        <taxon>Pentapetalae</taxon>
        <taxon>rosids</taxon>
        <taxon>malvids</taxon>
        <taxon>Myrtales</taxon>
        <taxon>Lythraceae</taxon>
        <taxon>Trapa</taxon>
    </lineage>
</organism>
<feature type="compositionally biased region" description="Acidic residues" evidence="1">
    <location>
        <begin position="58"/>
        <end position="75"/>
    </location>
</feature>
<dbReference type="EMBL" id="JAXIOK010000021">
    <property type="protein sequence ID" value="KAK4746302.1"/>
    <property type="molecule type" value="Genomic_DNA"/>
</dbReference>
<comment type="caution">
    <text evidence="2">The sequence shown here is derived from an EMBL/GenBank/DDBJ whole genome shotgun (WGS) entry which is preliminary data.</text>
</comment>
<keyword evidence="3" id="KW-1185">Reference proteome</keyword>
<gene>
    <name evidence="2" type="ORF">SAY87_012614</name>
</gene>